<dbReference type="Proteomes" id="UP001163823">
    <property type="component" value="Chromosome 9"/>
</dbReference>
<comment type="similarity">
    <text evidence="1">Belongs to the peptidase A1 family.</text>
</comment>
<dbReference type="Pfam" id="PF14543">
    <property type="entry name" value="TAXi_N"/>
    <property type="match status" value="1"/>
</dbReference>
<dbReference type="Gene3D" id="2.40.70.10">
    <property type="entry name" value="Acid Proteases"/>
    <property type="match status" value="3"/>
</dbReference>
<dbReference type="InterPro" id="IPR001461">
    <property type="entry name" value="Aspartic_peptidase_A1"/>
</dbReference>
<dbReference type="InterPro" id="IPR021109">
    <property type="entry name" value="Peptidase_aspartic_dom_sf"/>
</dbReference>
<dbReference type="AlphaFoldDB" id="A0AAD7PHC9"/>
<dbReference type="PANTHER" id="PTHR47965">
    <property type="entry name" value="ASPARTYL PROTEASE-RELATED"/>
    <property type="match status" value="1"/>
</dbReference>
<feature type="domain" description="Xylanase inhibitor N-terminal" evidence="3">
    <location>
        <begin position="21"/>
        <end position="162"/>
    </location>
</feature>
<dbReference type="InterPro" id="IPR032799">
    <property type="entry name" value="TAXi_C"/>
</dbReference>
<protein>
    <submittedName>
        <fullName evidence="4">Basic 7s globulin</fullName>
    </submittedName>
</protein>
<evidence type="ECO:0000259" key="3">
    <source>
        <dbReference type="Pfam" id="PF14543"/>
    </source>
</evidence>
<evidence type="ECO:0000313" key="4">
    <source>
        <dbReference type="EMBL" id="KAJ7954944.1"/>
    </source>
</evidence>
<keyword evidence="5" id="KW-1185">Reference proteome</keyword>
<dbReference type="EMBL" id="JARAOO010000009">
    <property type="protein sequence ID" value="KAJ7954944.1"/>
    <property type="molecule type" value="Genomic_DNA"/>
</dbReference>
<reference evidence="4" key="1">
    <citation type="journal article" date="2023" name="Science">
        <title>Elucidation of the pathway for biosynthesis of saponin adjuvants from the soapbark tree.</title>
        <authorList>
            <person name="Reed J."/>
            <person name="Orme A."/>
            <person name="El-Demerdash A."/>
            <person name="Owen C."/>
            <person name="Martin L.B.B."/>
            <person name="Misra R.C."/>
            <person name="Kikuchi S."/>
            <person name="Rejzek M."/>
            <person name="Martin A.C."/>
            <person name="Harkess A."/>
            <person name="Leebens-Mack J."/>
            <person name="Louveau T."/>
            <person name="Stephenson M.J."/>
            <person name="Osbourn A."/>
        </authorList>
    </citation>
    <scope>NUCLEOTIDE SEQUENCE</scope>
    <source>
        <strain evidence="4">S10</strain>
    </source>
</reference>
<accession>A0AAD7PHC9</accession>
<dbReference type="InterPro" id="IPR032861">
    <property type="entry name" value="TAXi_N"/>
</dbReference>
<dbReference type="Pfam" id="PF14541">
    <property type="entry name" value="TAXi_C"/>
    <property type="match status" value="1"/>
</dbReference>
<gene>
    <name evidence="4" type="ORF">O6P43_021618</name>
</gene>
<organism evidence="4 5">
    <name type="scientific">Quillaja saponaria</name>
    <name type="common">Soap bark tree</name>
    <dbReference type="NCBI Taxonomy" id="32244"/>
    <lineage>
        <taxon>Eukaryota</taxon>
        <taxon>Viridiplantae</taxon>
        <taxon>Streptophyta</taxon>
        <taxon>Embryophyta</taxon>
        <taxon>Tracheophyta</taxon>
        <taxon>Spermatophyta</taxon>
        <taxon>Magnoliopsida</taxon>
        <taxon>eudicotyledons</taxon>
        <taxon>Gunneridae</taxon>
        <taxon>Pentapetalae</taxon>
        <taxon>rosids</taxon>
        <taxon>fabids</taxon>
        <taxon>Fabales</taxon>
        <taxon>Quillajaceae</taxon>
        <taxon>Quillaja</taxon>
    </lineage>
</organism>
<dbReference type="KEGG" id="qsa:O6P43_021618"/>
<evidence type="ECO:0000259" key="2">
    <source>
        <dbReference type="Pfam" id="PF14541"/>
    </source>
</evidence>
<dbReference type="GO" id="GO:0004190">
    <property type="term" value="F:aspartic-type endopeptidase activity"/>
    <property type="evidence" value="ECO:0007669"/>
    <property type="project" value="InterPro"/>
</dbReference>
<feature type="domain" description="Xylanase inhibitor C-terminal" evidence="2">
    <location>
        <begin position="200"/>
        <end position="334"/>
    </location>
</feature>
<name>A0AAD7PHC9_QUISA</name>
<dbReference type="SUPFAM" id="SSF50630">
    <property type="entry name" value="Acid proteases"/>
    <property type="match status" value="1"/>
</dbReference>
<comment type="caution">
    <text evidence="4">The sequence shown here is derived from an EMBL/GenBank/DDBJ whole genome shotgun (WGS) entry which is preliminary data.</text>
</comment>
<dbReference type="GO" id="GO:0006508">
    <property type="term" value="P:proteolysis"/>
    <property type="evidence" value="ECO:0007669"/>
    <property type="project" value="InterPro"/>
</dbReference>
<proteinExistence type="inferred from homology"/>
<sequence>MGAVKPPTGTPIVTNPHKNFISLVIDLGGRFPWFDCSGYDSTTYRPTPCGSKRCKISKGPDCINCNRPLKPGCTNNNCDEIDGKLKLTEIEIPRFQSACVDPNKFGVTGLLDGLVNGSRGVLGLGRTPISFPAQLASTFNLPNKFALCLPSHNAGFGDILVGEGPYRNAPRDLSKLIATTSLVINPHSTGPIFDDTPSQEYFIDVKSIKIDGEVVNLNTSLLAIDKNGNGGSSFSTVNPYTVLQTSIYKASVGEFVKKAASKKIKRVKSEGQFGACFDSRTIANTITGPAVPNIDLVLQNENVYWRICGANSMVKVKKNVLCLAFVDGGSEEEQLKLQLFLVAISWRIHFWNLIWLPQSWGSPLHNMSRTIFK</sequence>
<evidence type="ECO:0000313" key="5">
    <source>
        <dbReference type="Proteomes" id="UP001163823"/>
    </source>
</evidence>
<dbReference type="PANTHER" id="PTHR47965:SF22">
    <property type="entry name" value="EUKARYOTIC ASPARTYL PROTEASE FAMILY PROTEIN"/>
    <property type="match status" value="1"/>
</dbReference>
<evidence type="ECO:0000256" key="1">
    <source>
        <dbReference type="ARBA" id="ARBA00007447"/>
    </source>
</evidence>